<sequence>MRKYERFPFLSAAHTVCFAVVTADFTHRPVSSERCTCSCRSQNIRYALENQDGLTKKFFGRMIERKKSSYLEEKCSGYMNKTSAMTTSRHLPPPNVNSPSDFWYSCASKEAPEKKAQLHLSGLNFFSEFGHPCDCLPSPRYQTCSQAFLRYGLHLKSCLRALARVSPSAFLFDPKGDAFQSSLCHEADSKTTAWVTQWSSIHPQPS</sequence>
<evidence type="ECO:0000313" key="2">
    <source>
        <dbReference type="Proteomes" id="UP000322234"/>
    </source>
</evidence>
<gene>
    <name evidence="1" type="ORF">E5288_WYG001193</name>
</gene>
<reference evidence="1" key="1">
    <citation type="submission" date="2019-10" db="EMBL/GenBank/DDBJ databases">
        <title>The sequence and de novo assembly of the wild yak genome.</title>
        <authorList>
            <person name="Liu Y."/>
        </authorList>
    </citation>
    <scope>NUCLEOTIDE SEQUENCE [LARGE SCALE GENOMIC DNA]</scope>
    <source>
        <strain evidence="1">WY2019</strain>
    </source>
</reference>
<protein>
    <submittedName>
        <fullName evidence="1">Uncharacterized protein</fullName>
    </submittedName>
</protein>
<evidence type="ECO:0000313" key="1">
    <source>
        <dbReference type="EMBL" id="MXQ94380.1"/>
    </source>
</evidence>
<accession>A0A6B0RWE4</accession>
<comment type="caution">
    <text evidence="1">The sequence shown here is derived from an EMBL/GenBank/DDBJ whole genome shotgun (WGS) entry which is preliminary data.</text>
</comment>
<keyword evidence="2" id="KW-1185">Reference proteome</keyword>
<organism evidence="1 2">
    <name type="scientific">Bos mutus</name>
    <name type="common">wild yak</name>
    <dbReference type="NCBI Taxonomy" id="72004"/>
    <lineage>
        <taxon>Eukaryota</taxon>
        <taxon>Metazoa</taxon>
        <taxon>Chordata</taxon>
        <taxon>Craniata</taxon>
        <taxon>Vertebrata</taxon>
        <taxon>Euteleostomi</taxon>
        <taxon>Mammalia</taxon>
        <taxon>Eutheria</taxon>
        <taxon>Laurasiatheria</taxon>
        <taxon>Artiodactyla</taxon>
        <taxon>Ruminantia</taxon>
        <taxon>Pecora</taxon>
        <taxon>Bovidae</taxon>
        <taxon>Bovinae</taxon>
        <taxon>Bos</taxon>
    </lineage>
</organism>
<dbReference type="Proteomes" id="UP000322234">
    <property type="component" value="Unassembled WGS sequence"/>
</dbReference>
<dbReference type="AlphaFoldDB" id="A0A6B0RWE4"/>
<dbReference type="EMBL" id="VBQZ03000109">
    <property type="protein sequence ID" value="MXQ94380.1"/>
    <property type="molecule type" value="Genomic_DNA"/>
</dbReference>
<proteinExistence type="predicted"/>
<name>A0A6B0RWE4_9CETA</name>